<dbReference type="OrthoDB" id="5835829at2759"/>
<organism evidence="4">
    <name type="scientific">Nicotiana tabacum</name>
    <name type="common">Common tobacco</name>
    <dbReference type="NCBI Taxonomy" id="4097"/>
    <lineage>
        <taxon>Eukaryota</taxon>
        <taxon>Viridiplantae</taxon>
        <taxon>Streptophyta</taxon>
        <taxon>Embryophyta</taxon>
        <taxon>Tracheophyta</taxon>
        <taxon>Spermatophyta</taxon>
        <taxon>Magnoliopsida</taxon>
        <taxon>eudicotyledons</taxon>
        <taxon>Gunneridae</taxon>
        <taxon>Pentapetalae</taxon>
        <taxon>asterids</taxon>
        <taxon>lamiids</taxon>
        <taxon>Solanales</taxon>
        <taxon>Solanaceae</taxon>
        <taxon>Nicotianoideae</taxon>
        <taxon>Nicotianeae</taxon>
        <taxon>Nicotiana</taxon>
    </lineage>
</organism>
<keyword evidence="2 3" id="KW-0808">Transferase</keyword>
<evidence type="ECO:0000313" key="4">
    <source>
        <dbReference type="RefSeq" id="XP_016502704.1"/>
    </source>
</evidence>
<comment type="similarity">
    <text evidence="1 3">Belongs to the UDP-glycosyltransferase family.</text>
</comment>
<evidence type="ECO:0000256" key="1">
    <source>
        <dbReference type="ARBA" id="ARBA00009995"/>
    </source>
</evidence>
<gene>
    <name evidence="4" type="primary">LOC107820862</name>
</gene>
<dbReference type="RefSeq" id="XP_016502704.1">
    <property type="nucleotide sequence ID" value="XM_016647218.1"/>
</dbReference>
<dbReference type="Gene3D" id="3.40.50.2000">
    <property type="entry name" value="Glycogen Phosphorylase B"/>
    <property type="match status" value="2"/>
</dbReference>
<dbReference type="InterPro" id="IPR035595">
    <property type="entry name" value="UDP_glycos_trans_CS"/>
</dbReference>
<accession>A0A1S4CP06</accession>
<evidence type="ECO:0000256" key="3">
    <source>
        <dbReference type="RuleBase" id="RU003718"/>
    </source>
</evidence>
<evidence type="ECO:0000256" key="2">
    <source>
        <dbReference type="ARBA" id="ARBA00022679"/>
    </source>
</evidence>
<dbReference type="AlphaFoldDB" id="A0A1S4CP06"/>
<dbReference type="FunFam" id="3.40.50.2000:FF:000037">
    <property type="entry name" value="Glycosyltransferase"/>
    <property type="match status" value="1"/>
</dbReference>
<dbReference type="PROSITE" id="PS00375">
    <property type="entry name" value="UDPGT"/>
    <property type="match status" value="1"/>
</dbReference>
<sequence length="280" mass="32206">MPQRYRGNVSDIYRLAVTVKGVDVVAIRSCYEFEGEWLQVIENIYEKPIIPIGLLPTTSYDDGEEDNNETWLEMKAWLDMQQKGSVVYIAFGSETKPSQDELTIIALGLELSNLPFFWVFRKQRGCADSKVIELPEQFEERTKGRGFICTSWAPQLKLLNHESIGGFLTHSGWSSVIEAVQFEKPLILLPFLADQGMICSHLTEKKLGYPIFRNELDGSFTKECVAKSLRLVMVEEKGKIYSQNVKEMKESCSKDVQQRFVDNLLAYLQSHKRFQRRESN</sequence>
<dbReference type="CDD" id="cd03784">
    <property type="entry name" value="GT1_Gtf-like"/>
    <property type="match status" value="1"/>
</dbReference>
<name>A0A1S4CP06_TOBAC</name>
<dbReference type="GO" id="GO:0008194">
    <property type="term" value="F:UDP-glycosyltransferase activity"/>
    <property type="evidence" value="ECO:0007669"/>
    <property type="project" value="InterPro"/>
</dbReference>
<reference evidence="4" key="1">
    <citation type="submission" date="2025-08" db="UniProtKB">
        <authorList>
            <consortium name="RefSeq"/>
        </authorList>
    </citation>
    <scope>IDENTIFICATION</scope>
</reference>
<keyword evidence="3" id="KW-0328">Glycosyltransferase</keyword>
<protein>
    <submittedName>
        <fullName evidence="4">UDP-glycosyltransferase 91A1-like isoform X2</fullName>
    </submittedName>
</protein>
<dbReference type="InterPro" id="IPR002213">
    <property type="entry name" value="UDP_glucos_trans"/>
</dbReference>
<proteinExistence type="inferred from homology"/>
<dbReference type="Pfam" id="PF00201">
    <property type="entry name" value="UDPGT"/>
    <property type="match status" value="1"/>
</dbReference>
<dbReference type="PANTHER" id="PTHR48045">
    <property type="entry name" value="UDP-GLYCOSYLTRANSFERASE 72B1"/>
    <property type="match status" value="1"/>
</dbReference>
<dbReference type="SUPFAM" id="SSF53756">
    <property type="entry name" value="UDP-Glycosyltransferase/glycogen phosphorylase"/>
    <property type="match status" value="1"/>
</dbReference>
<dbReference type="PANTHER" id="PTHR48045:SF20">
    <property type="entry name" value="UDP-RHAMNOSE:RHAMNOSYLTRANSFERASE 1"/>
    <property type="match status" value="1"/>
</dbReference>